<keyword evidence="1" id="KW-0812">Transmembrane</keyword>
<reference evidence="2" key="1">
    <citation type="submission" date="2016-08" db="EMBL/GenBank/DDBJ databases">
        <authorList>
            <consortium name="Pathogen Informatics"/>
        </authorList>
    </citation>
    <scope>NUCLEOTIDE SEQUENCE</scope>
    <source>
        <strain evidence="2">AJ</strain>
    </source>
</reference>
<dbReference type="NCBIfam" id="TIGR01590">
    <property type="entry name" value="yir-bir-cir_Pla"/>
    <property type="match status" value="1"/>
</dbReference>
<dbReference type="AlphaFoldDB" id="A0A1C6WM72"/>
<proteinExistence type="predicted"/>
<gene>
    <name evidence="2" type="ORF">PCHAJ_000523000</name>
</gene>
<feature type="transmembrane region" description="Helical" evidence="1">
    <location>
        <begin position="241"/>
        <end position="260"/>
    </location>
</feature>
<keyword evidence="1" id="KW-0472">Membrane</keyword>
<sequence>MSENLCKLINSIDKSITVSVNKSKAHIEFDNIQNQYCTGDNGDGECFPYGAVISSFFIKMLECMNDKDLNKKKSCEYVILSLFYKLNQKKENEINNLNDFQKKYVKDNENFIDKINGDGSYNRCLDIINKKPYLMSIDIKEMTKLYGPLKSLCKLYTECDEKKEKYTSCSRDAQEFANEFNKLNGDNRITGNILYREILFSLFNDYNDFKNGCVKKCSGCNNIPTLSEIKTPPSSSIASKLIPVLLTCSISFFLGIAYKYSLFGFDKRLQGKHLRAKLKTIKKKMDNYI</sequence>
<organism evidence="2">
    <name type="scientific">Plasmodium chabaudi chabaudi</name>
    <dbReference type="NCBI Taxonomy" id="31271"/>
    <lineage>
        <taxon>Eukaryota</taxon>
        <taxon>Sar</taxon>
        <taxon>Alveolata</taxon>
        <taxon>Apicomplexa</taxon>
        <taxon>Aconoidasida</taxon>
        <taxon>Haemosporida</taxon>
        <taxon>Plasmodiidae</taxon>
        <taxon>Plasmodium</taxon>
        <taxon>Plasmodium (Vinckeia)</taxon>
    </lineage>
</organism>
<dbReference type="EMBL" id="FMIL01000318">
    <property type="protein sequence ID" value="SCL89867.1"/>
    <property type="molecule type" value="Genomic_DNA"/>
</dbReference>
<dbReference type="Pfam" id="PF06022">
    <property type="entry name" value="Cir_Bir_Yir"/>
    <property type="match status" value="1"/>
</dbReference>
<name>A0A1C6WM72_PLACU</name>
<dbReference type="Proteomes" id="UP000507163">
    <property type="component" value="Unassembled WGS sequence"/>
</dbReference>
<evidence type="ECO:0000256" key="1">
    <source>
        <dbReference type="SAM" id="Phobius"/>
    </source>
</evidence>
<protein>
    <submittedName>
        <fullName evidence="2">CIR protein</fullName>
    </submittedName>
</protein>
<accession>A0A1C6WM72</accession>
<keyword evidence="1" id="KW-1133">Transmembrane helix</keyword>
<dbReference type="InterPro" id="IPR006477">
    <property type="entry name" value="Yir_bir_cir"/>
</dbReference>
<evidence type="ECO:0000313" key="2">
    <source>
        <dbReference type="EMBL" id="SCL89867.1"/>
    </source>
</evidence>